<dbReference type="PANTHER" id="PTHR31956:SF1">
    <property type="entry name" value="NON-SPECIFIC PHOSPHOLIPASE C1"/>
    <property type="match status" value="1"/>
</dbReference>
<evidence type="ECO:0000256" key="1">
    <source>
        <dbReference type="ARBA" id="ARBA00004191"/>
    </source>
</evidence>
<dbReference type="Pfam" id="PF04185">
    <property type="entry name" value="Phosphoesterase"/>
    <property type="match status" value="1"/>
</dbReference>
<gene>
    <name evidence="9" type="ORF">K8U61_07250</name>
</gene>
<dbReference type="InterPro" id="IPR006311">
    <property type="entry name" value="TAT_signal"/>
</dbReference>
<keyword evidence="4" id="KW-0134">Cell wall</keyword>
<comment type="catalytic activity">
    <reaction evidence="7">
        <text>a 1,2-diacyl-sn-glycero-3-phosphocholine + H2O = phosphocholine + a 1,2-diacyl-sn-glycerol + H(+)</text>
        <dbReference type="Rhea" id="RHEA:10604"/>
        <dbReference type="ChEBI" id="CHEBI:15377"/>
        <dbReference type="ChEBI" id="CHEBI:15378"/>
        <dbReference type="ChEBI" id="CHEBI:17815"/>
        <dbReference type="ChEBI" id="CHEBI:57643"/>
        <dbReference type="ChEBI" id="CHEBI:295975"/>
        <dbReference type="EC" id="3.1.4.3"/>
    </reaction>
    <physiologicalReaction direction="left-to-right" evidence="7">
        <dbReference type="Rhea" id="RHEA:10605"/>
    </physiologicalReaction>
</comment>
<evidence type="ECO:0000256" key="6">
    <source>
        <dbReference type="ARBA" id="ARBA00023026"/>
    </source>
</evidence>
<evidence type="ECO:0000256" key="3">
    <source>
        <dbReference type="ARBA" id="ARBA00012018"/>
    </source>
</evidence>
<accession>A0ABS7UBC7</accession>
<organism evidence="9 10">
    <name type="scientific">Nocardioides mangrovi</name>
    <dbReference type="NCBI Taxonomy" id="2874580"/>
    <lineage>
        <taxon>Bacteria</taxon>
        <taxon>Bacillati</taxon>
        <taxon>Actinomycetota</taxon>
        <taxon>Actinomycetes</taxon>
        <taxon>Propionibacteriales</taxon>
        <taxon>Nocardioidaceae</taxon>
        <taxon>Nocardioides</taxon>
    </lineage>
</organism>
<comment type="similarity">
    <text evidence="2">Belongs to the bacterial phospholipase C family.</text>
</comment>
<evidence type="ECO:0000313" key="9">
    <source>
        <dbReference type="EMBL" id="MBZ5737952.1"/>
    </source>
</evidence>
<evidence type="ECO:0000256" key="4">
    <source>
        <dbReference type="ARBA" id="ARBA00022512"/>
    </source>
</evidence>
<dbReference type="InterPro" id="IPR007312">
    <property type="entry name" value="Phosphoesterase"/>
</dbReference>
<sequence length="628" mass="66592">MTEQSTNPVHAQTTRRTVVMGAAAVAGAAGMSGLLPTRLEAAAAAEPEEFDLSRIKHVVYVMQENRSFDHYFGTFPGVRGFDDPDAMTLANGNSVFMQPDAANPDGYLLPFHMDTKTTGAAAIPSLSHDWRDQHASWNKGAMDGWLSTHVASDGAAKGSYTMGYMTQDDIPFHWALAENFTLLDNYHCSVMGPTYPNRAIWMSGTNDPQGQQGGPILETVAPNTLTWKSAAEVLWDAGYTVKTYTSSGSYNYFKWWQSFKTPGQVDTELYNLVNGTGTLYGNGQPGGVGDPLNPTRAAVSYLAFEEDCANGTLADVTWLFPDGPYASDEHPPNTPAAGAYFLASKLEALASNPDLWASTVFIINYDENDGFFDHVPPPVPDPVLHAEEYVDMPSPRGTPGGGLPAGAGFRVPCLIISPWTVGGHVYSQVADHTSPLQLIEAIAAAGGLSGHGPVTFDAITSWRRSTFDDLAGAFQPVAGQAAPGAAMAAADPDVRQADYSAQLTASALPMPARPGAAQTVPHQLPTDPASAPTGPVSSGQSSVTVSDAVRSGRKAAVTVTGAKPSTKVVARHSHGSVVGRTTVDPDGTASLRIGTDHLKVGHQHRYTVTYVDASGHHHTRNVAFQVTR</sequence>
<dbReference type="RefSeq" id="WP_224122329.1">
    <property type="nucleotide sequence ID" value="NZ_JAIQZJ010000003.1"/>
</dbReference>
<comment type="caution">
    <text evidence="9">The sequence shown here is derived from an EMBL/GenBank/DDBJ whole genome shotgun (WGS) entry which is preliminary data.</text>
</comment>
<evidence type="ECO:0000256" key="5">
    <source>
        <dbReference type="ARBA" id="ARBA00022801"/>
    </source>
</evidence>
<reference evidence="9 10" key="1">
    <citation type="submission" date="2021-09" db="EMBL/GenBank/DDBJ databases">
        <title>Whole genome sequence of Nocardioides sp. GBK3QG-3.</title>
        <authorList>
            <person name="Tuo L."/>
        </authorList>
    </citation>
    <scope>NUCLEOTIDE SEQUENCE [LARGE SCALE GENOMIC DNA]</scope>
    <source>
        <strain evidence="9 10">GBK3QG-3</strain>
    </source>
</reference>
<keyword evidence="6" id="KW-0843">Virulence</keyword>
<comment type="subcellular location">
    <subcellularLocation>
        <location evidence="1">Secreted</location>
        <location evidence="1">Cell wall</location>
    </subcellularLocation>
</comment>
<feature type="region of interest" description="Disordered" evidence="8">
    <location>
        <begin position="511"/>
        <end position="549"/>
    </location>
</feature>
<feature type="compositionally biased region" description="Polar residues" evidence="8">
    <location>
        <begin position="535"/>
        <end position="545"/>
    </location>
</feature>
<dbReference type="Gene3D" id="3.40.720.10">
    <property type="entry name" value="Alkaline Phosphatase, subunit A"/>
    <property type="match status" value="1"/>
</dbReference>
<dbReference type="InterPro" id="IPR017850">
    <property type="entry name" value="Alkaline_phosphatase_core_sf"/>
</dbReference>
<name>A0ABS7UBC7_9ACTN</name>
<proteinExistence type="inferred from homology"/>
<dbReference type="EC" id="3.1.4.3" evidence="3"/>
<evidence type="ECO:0000256" key="8">
    <source>
        <dbReference type="SAM" id="MobiDB-lite"/>
    </source>
</evidence>
<evidence type="ECO:0000313" key="10">
    <source>
        <dbReference type="Proteomes" id="UP000780875"/>
    </source>
</evidence>
<keyword evidence="10" id="KW-1185">Reference proteome</keyword>
<evidence type="ECO:0000256" key="2">
    <source>
        <dbReference type="ARBA" id="ARBA00009717"/>
    </source>
</evidence>
<keyword evidence="5" id="KW-0378">Hydrolase</keyword>
<protein>
    <recommendedName>
        <fullName evidence="3">phospholipase C</fullName>
        <ecNumber evidence="3">3.1.4.3</ecNumber>
    </recommendedName>
</protein>
<dbReference type="EMBL" id="JAIQZJ010000003">
    <property type="protein sequence ID" value="MBZ5737952.1"/>
    <property type="molecule type" value="Genomic_DNA"/>
</dbReference>
<keyword evidence="4" id="KW-0964">Secreted</keyword>
<dbReference type="PANTHER" id="PTHR31956">
    <property type="entry name" value="NON-SPECIFIC PHOSPHOLIPASE C4-RELATED"/>
    <property type="match status" value="1"/>
</dbReference>
<dbReference type="Proteomes" id="UP000780875">
    <property type="component" value="Unassembled WGS sequence"/>
</dbReference>
<evidence type="ECO:0000256" key="7">
    <source>
        <dbReference type="ARBA" id="ARBA00048421"/>
    </source>
</evidence>
<dbReference type="PROSITE" id="PS51318">
    <property type="entry name" value="TAT"/>
    <property type="match status" value="1"/>
</dbReference>